<dbReference type="AlphaFoldDB" id="A0A1M6VK00"/>
<protein>
    <submittedName>
        <fullName evidence="4">Acetyltransferase (GNAT) family protein</fullName>
    </submittedName>
</protein>
<gene>
    <name evidence="4" type="ORF">SAMN05421803_13522</name>
</gene>
<dbReference type="GO" id="GO:0016747">
    <property type="term" value="F:acyltransferase activity, transferring groups other than amino-acyl groups"/>
    <property type="evidence" value="ECO:0007669"/>
    <property type="project" value="InterPro"/>
</dbReference>
<dbReference type="EMBL" id="FQZK01000035">
    <property type="protein sequence ID" value="SHK81843.1"/>
    <property type="molecule type" value="Genomic_DNA"/>
</dbReference>
<sequence>MVADVELRELAPAAFAHAVPALLQVYEAAMEPPPEQLPGRASVMNAHTHYPGFRSVVALLEGRPVGFAYAFHGVRGQWWHDTVAAGLRAADGRAGVRRWLADPFEIAEVHVRPEAQNRGIGRAVLHTLCAGRPERTAVLSTRTGPTAARHLYRSCGFAEVLEDFSFPGSPDRPFAIMAADLPLTGSGDRTPHGRSPWWRWTGSR</sequence>
<dbReference type="CDD" id="cd04301">
    <property type="entry name" value="NAT_SF"/>
    <property type="match status" value="1"/>
</dbReference>
<dbReference type="PANTHER" id="PTHR43877">
    <property type="entry name" value="AMINOALKYLPHOSPHONATE N-ACETYLTRANSFERASE-RELATED-RELATED"/>
    <property type="match status" value="1"/>
</dbReference>
<dbReference type="RefSeq" id="WP_073384120.1">
    <property type="nucleotide sequence ID" value="NZ_FQZK01000035.1"/>
</dbReference>
<evidence type="ECO:0000256" key="1">
    <source>
        <dbReference type="ARBA" id="ARBA00022679"/>
    </source>
</evidence>
<dbReference type="STRING" id="758803.SAMN05421803_13522"/>
<evidence type="ECO:0000256" key="2">
    <source>
        <dbReference type="ARBA" id="ARBA00023315"/>
    </source>
</evidence>
<reference evidence="4 5" key="1">
    <citation type="submission" date="2016-11" db="EMBL/GenBank/DDBJ databases">
        <authorList>
            <person name="Jaros S."/>
            <person name="Januszkiewicz K."/>
            <person name="Wedrychowicz H."/>
        </authorList>
    </citation>
    <scope>NUCLEOTIDE SEQUENCE [LARGE SCALE GENOMIC DNA]</scope>
    <source>
        <strain evidence="4 5">CGMCC 4.5723</strain>
    </source>
</reference>
<dbReference type="SUPFAM" id="SSF55729">
    <property type="entry name" value="Acyl-CoA N-acyltransferases (Nat)"/>
    <property type="match status" value="1"/>
</dbReference>
<proteinExistence type="predicted"/>
<evidence type="ECO:0000313" key="5">
    <source>
        <dbReference type="Proteomes" id="UP000184452"/>
    </source>
</evidence>
<keyword evidence="5" id="KW-1185">Reference proteome</keyword>
<keyword evidence="1 4" id="KW-0808">Transferase</keyword>
<keyword evidence="2" id="KW-0012">Acyltransferase</keyword>
<feature type="domain" description="N-acetyltransferase" evidence="3">
    <location>
        <begin position="5"/>
        <end position="182"/>
    </location>
</feature>
<dbReference type="Proteomes" id="UP000184452">
    <property type="component" value="Unassembled WGS sequence"/>
</dbReference>
<accession>A0A1M6VK00</accession>
<dbReference type="InterPro" id="IPR000182">
    <property type="entry name" value="GNAT_dom"/>
</dbReference>
<dbReference type="InterPro" id="IPR016181">
    <property type="entry name" value="Acyl_CoA_acyltransferase"/>
</dbReference>
<dbReference type="Pfam" id="PF00583">
    <property type="entry name" value="Acetyltransf_1"/>
    <property type="match status" value="1"/>
</dbReference>
<organism evidence="4 5">
    <name type="scientific">Nocardiopsis flavescens</name>
    <dbReference type="NCBI Taxonomy" id="758803"/>
    <lineage>
        <taxon>Bacteria</taxon>
        <taxon>Bacillati</taxon>
        <taxon>Actinomycetota</taxon>
        <taxon>Actinomycetes</taxon>
        <taxon>Streptosporangiales</taxon>
        <taxon>Nocardiopsidaceae</taxon>
        <taxon>Nocardiopsis</taxon>
    </lineage>
</organism>
<dbReference type="PROSITE" id="PS51186">
    <property type="entry name" value="GNAT"/>
    <property type="match status" value="1"/>
</dbReference>
<name>A0A1M6VK00_9ACTN</name>
<evidence type="ECO:0000259" key="3">
    <source>
        <dbReference type="PROSITE" id="PS51186"/>
    </source>
</evidence>
<dbReference type="Gene3D" id="3.40.630.30">
    <property type="match status" value="1"/>
</dbReference>
<dbReference type="InterPro" id="IPR050832">
    <property type="entry name" value="Bact_Acetyltransf"/>
</dbReference>
<evidence type="ECO:0000313" key="4">
    <source>
        <dbReference type="EMBL" id="SHK81843.1"/>
    </source>
</evidence>